<dbReference type="AlphaFoldDB" id="K1RMI4"/>
<dbReference type="SUPFAM" id="SSF51445">
    <property type="entry name" value="(Trans)glycosidases"/>
    <property type="match status" value="1"/>
</dbReference>
<dbReference type="PROSITE" id="PS51257">
    <property type="entry name" value="PROKAR_LIPOPROTEIN"/>
    <property type="match status" value="1"/>
</dbReference>
<dbReference type="Pfam" id="PF01183">
    <property type="entry name" value="Glyco_hydro_25"/>
    <property type="match status" value="1"/>
</dbReference>
<dbReference type="InterPro" id="IPR017853">
    <property type="entry name" value="GH"/>
</dbReference>
<dbReference type="GO" id="GO:0009253">
    <property type="term" value="P:peptidoglycan catabolic process"/>
    <property type="evidence" value="ECO:0007669"/>
    <property type="project" value="InterPro"/>
</dbReference>
<dbReference type="InterPro" id="IPR002053">
    <property type="entry name" value="Glyco_hydro_25"/>
</dbReference>
<organism evidence="2">
    <name type="scientific">human gut metagenome</name>
    <dbReference type="NCBI Taxonomy" id="408170"/>
    <lineage>
        <taxon>unclassified sequences</taxon>
        <taxon>metagenomes</taxon>
        <taxon>organismal metagenomes</taxon>
    </lineage>
</organism>
<accession>K1RMI4</accession>
<dbReference type="GO" id="GO:0016998">
    <property type="term" value="P:cell wall macromolecule catabolic process"/>
    <property type="evidence" value="ECO:0007669"/>
    <property type="project" value="InterPro"/>
</dbReference>
<sequence length="159" mass="16995">MKRLHKKLDFPFRRALAVLLAAAMTFALTGCSVRELHIGQVEVNTGAGTAWITPARGVDRFDIPAADFSAGADGSVTYTGTAYRVLQGIDVSTFQQDIDWQAVADSGIAFAVIRAGYRGYGKGGIVEDDRFRQNVAGACAAGLRVGLYFFSQAVTPEEA</sequence>
<comment type="similarity">
    <text evidence="1">Belongs to the glycosyl hydrolase 25 family.</text>
</comment>
<reference evidence="2" key="1">
    <citation type="journal article" date="2013" name="Environ. Microbiol.">
        <title>Microbiota from the distal guts of lean and obese adolescents exhibit partial functional redundancy besides clear differences in community structure.</title>
        <authorList>
            <person name="Ferrer M."/>
            <person name="Ruiz A."/>
            <person name="Lanza F."/>
            <person name="Haange S.B."/>
            <person name="Oberbach A."/>
            <person name="Till H."/>
            <person name="Bargiela R."/>
            <person name="Campoy C."/>
            <person name="Segura M.T."/>
            <person name="Richter M."/>
            <person name="von Bergen M."/>
            <person name="Seifert J."/>
            <person name="Suarez A."/>
        </authorList>
    </citation>
    <scope>NUCLEOTIDE SEQUENCE</scope>
</reference>
<name>K1RMI4_9ZZZZ</name>
<dbReference type="EMBL" id="AJWZ01009955">
    <property type="protein sequence ID" value="EKC49832.1"/>
    <property type="molecule type" value="Genomic_DNA"/>
</dbReference>
<protein>
    <submittedName>
        <fullName evidence="2">Lyzozyme M1 (1,4-beta-N-acetylmuramidase)</fullName>
    </submittedName>
</protein>
<dbReference type="GO" id="GO:0003796">
    <property type="term" value="F:lysozyme activity"/>
    <property type="evidence" value="ECO:0007669"/>
    <property type="project" value="InterPro"/>
</dbReference>
<gene>
    <name evidence="2" type="ORF">OBE_14439</name>
</gene>
<dbReference type="Gene3D" id="3.20.20.80">
    <property type="entry name" value="Glycosidases"/>
    <property type="match status" value="1"/>
</dbReference>
<evidence type="ECO:0000256" key="1">
    <source>
        <dbReference type="ARBA" id="ARBA00010646"/>
    </source>
</evidence>
<proteinExistence type="inferred from homology"/>
<dbReference type="PROSITE" id="PS51904">
    <property type="entry name" value="GLYCOSYL_HYDROL_F25_2"/>
    <property type="match status" value="1"/>
</dbReference>
<evidence type="ECO:0000313" key="2">
    <source>
        <dbReference type="EMBL" id="EKC49832.1"/>
    </source>
</evidence>
<comment type="caution">
    <text evidence="2">The sequence shown here is derived from an EMBL/GenBank/DDBJ whole genome shotgun (WGS) entry which is preliminary data.</text>
</comment>
<feature type="non-terminal residue" evidence="2">
    <location>
        <position position="159"/>
    </location>
</feature>